<gene>
    <name evidence="2" type="ORF">RUM43_013468</name>
</gene>
<organism evidence="2 3">
    <name type="scientific">Polyplax serrata</name>
    <name type="common">Common mouse louse</name>
    <dbReference type="NCBI Taxonomy" id="468196"/>
    <lineage>
        <taxon>Eukaryota</taxon>
        <taxon>Metazoa</taxon>
        <taxon>Ecdysozoa</taxon>
        <taxon>Arthropoda</taxon>
        <taxon>Hexapoda</taxon>
        <taxon>Insecta</taxon>
        <taxon>Pterygota</taxon>
        <taxon>Neoptera</taxon>
        <taxon>Paraneoptera</taxon>
        <taxon>Psocodea</taxon>
        <taxon>Troctomorpha</taxon>
        <taxon>Phthiraptera</taxon>
        <taxon>Anoplura</taxon>
        <taxon>Polyplacidae</taxon>
        <taxon>Polyplax</taxon>
    </lineage>
</organism>
<protein>
    <submittedName>
        <fullName evidence="2">Uncharacterized protein</fullName>
    </submittedName>
</protein>
<evidence type="ECO:0000313" key="2">
    <source>
        <dbReference type="EMBL" id="KAK6632698.1"/>
    </source>
</evidence>
<keyword evidence="1" id="KW-1133">Transmembrane helix</keyword>
<accession>A0AAN8S9N1</accession>
<sequence>MVYGSQFPCGLAFFRVALVEQHPGTSGFQGLPRPSAPIFVTVWLRQEISSVASYFVLLALFHICYLLHIILKGEEEEFMSRCIV</sequence>
<dbReference type="Proteomes" id="UP001372834">
    <property type="component" value="Unassembled WGS sequence"/>
</dbReference>
<evidence type="ECO:0000256" key="1">
    <source>
        <dbReference type="SAM" id="Phobius"/>
    </source>
</evidence>
<comment type="caution">
    <text evidence="2">The sequence shown here is derived from an EMBL/GenBank/DDBJ whole genome shotgun (WGS) entry which is preliminary data.</text>
</comment>
<feature type="transmembrane region" description="Helical" evidence="1">
    <location>
        <begin position="51"/>
        <end position="71"/>
    </location>
</feature>
<keyword evidence="1" id="KW-0812">Transmembrane</keyword>
<name>A0AAN8S9N1_POLSC</name>
<keyword evidence="1" id="KW-0472">Membrane</keyword>
<evidence type="ECO:0000313" key="3">
    <source>
        <dbReference type="Proteomes" id="UP001372834"/>
    </source>
</evidence>
<dbReference type="AlphaFoldDB" id="A0AAN8S9N1"/>
<reference evidence="2 3" key="1">
    <citation type="submission" date="2023-10" db="EMBL/GenBank/DDBJ databases">
        <title>Genomes of two closely related lineages of the louse Polyplax serrata with different host specificities.</title>
        <authorList>
            <person name="Martinu J."/>
            <person name="Tarabai H."/>
            <person name="Stefka J."/>
            <person name="Hypsa V."/>
        </authorList>
    </citation>
    <scope>NUCLEOTIDE SEQUENCE [LARGE SCALE GENOMIC DNA]</scope>
    <source>
        <strain evidence="2">HR10_N</strain>
    </source>
</reference>
<proteinExistence type="predicted"/>
<dbReference type="EMBL" id="JAWJWE010000007">
    <property type="protein sequence ID" value="KAK6632698.1"/>
    <property type="molecule type" value="Genomic_DNA"/>
</dbReference>